<keyword evidence="2" id="KW-1133">Transmembrane helix</keyword>
<evidence type="ECO:0000256" key="1">
    <source>
        <dbReference type="SAM" id="MobiDB-lite"/>
    </source>
</evidence>
<evidence type="ECO:0000256" key="2">
    <source>
        <dbReference type="SAM" id="Phobius"/>
    </source>
</evidence>
<protein>
    <recommendedName>
        <fullName evidence="5">DUF2306 domain-containing protein</fullName>
    </recommendedName>
</protein>
<name>A0A4Y3KDF6_CELUD</name>
<keyword evidence="2" id="KW-0472">Membrane</keyword>
<evidence type="ECO:0000313" key="4">
    <source>
        <dbReference type="Proteomes" id="UP000315842"/>
    </source>
</evidence>
<feature type="transmembrane region" description="Helical" evidence="2">
    <location>
        <begin position="126"/>
        <end position="146"/>
    </location>
</feature>
<proteinExistence type="predicted"/>
<dbReference type="AlphaFoldDB" id="A0A4Y3KDF6"/>
<sequence>MSAPHPATPAALPTSQPAPTSPAISPPASRRPPGRGRERPHARAGFAVVALAALAIAVISVATYGQASLRELAADDAGLASAYADEPVLVQGALYVHITTSAFALVAGVLQLSARLRRRAPRGHRVLGRAYLVAVGVGAVSSLVILPANSAGLTGVFGFGTLAVLWAGSGARALVAIRRGDVAGHEAWMLRTYALTFAAVTLRTWTGVLLAVLAPGSGPDADADALFAQAYAPVPFLAWLPNLVVAEWLIRRRGLPAYRLTSVPAPAQGRAVTAPALTAPGP</sequence>
<feature type="transmembrane region" description="Helical" evidence="2">
    <location>
        <begin position="192"/>
        <end position="214"/>
    </location>
</feature>
<dbReference type="Proteomes" id="UP000315842">
    <property type="component" value="Unassembled WGS sequence"/>
</dbReference>
<organism evidence="3 4">
    <name type="scientific">Cellulomonas uda</name>
    <dbReference type="NCBI Taxonomy" id="1714"/>
    <lineage>
        <taxon>Bacteria</taxon>
        <taxon>Bacillati</taxon>
        <taxon>Actinomycetota</taxon>
        <taxon>Actinomycetes</taxon>
        <taxon>Micrococcales</taxon>
        <taxon>Cellulomonadaceae</taxon>
        <taxon>Cellulomonas</taxon>
    </lineage>
</organism>
<dbReference type="InterPro" id="IPR018750">
    <property type="entry name" value="DUF2306_membrane"/>
</dbReference>
<reference evidence="3 4" key="1">
    <citation type="submission" date="2019-06" db="EMBL/GenBank/DDBJ databases">
        <title>Whole genome shotgun sequence of Cellulomonas uda NBRC 3747.</title>
        <authorList>
            <person name="Hosoyama A."/>
            <person name="Uohara A."/>
            <person name="Ohji S."/>
            <person name="Ichikawa N."/>
        </authorList>
    </citation>
    <scope>NUCLEOTIDE SEQUENCE [LARGE SCALE GENOMIC DNA]</scope>
    <source>
        <strain evidence="3 4">NBRC 3747</strain>
    </source>
</reference>
<comment type="caution">
    <text evidence="3">The sequence shown here is derived from an EMBL/GenBank/DDBJ whole genome shotgun (WGS) entry which is preliminary data.</text>
</comment>
<feature type="region of interest" description="Disordered" evidence="1">
    <location>
        <begin position="1"/>
        <end position="40"/>
    </location>
</feature>
<evidence type="ECO:0008006" key="5">
    <source>
        <dbReference type="Google" id="ProtNLM"/>
    </source>
</evidence>
<feature type="transmembrane region" description="Helical" evidence="2">
    <location>
        <begin position="226"/>
        <end position="250"/>
    </location>
</feature>
<feature type="transmembrane region" description="Helical" evidence="2">
    <location>
        <begin position="152"/>
        <end position="171"/>
    </location>
</feature>
<feature type="transmembrane region" description="Helical" evidence="2">
    <location>
        <begin position="94"/>
        <end position="114"/>
    </location>
</feature>
<accession>A0A4Y3KDF6</accession>
<evidence type="ECO:0000313" key="3">
    <source>
        <dbReference type="EMBL" id="GEA81992.1"/>
    </source>
</evidence>
<keyword evidence="4" id="KW-1185">Reference proteome</keyword>
<gene>
    <name evidence="3" type="ORF">CUD01_24360</name>
</gene>
<feature type="transmembrane region" description="Helical" evidence="2">
    <location>
        <begin position="44"/>
        <end position="65"/>
    </location>
</feature>
<dbReference type="Pfam" id="PF10067">
    <property type="entry name" value="DUF2306"/>
    <property type="match status" value="1"/>
</dbReference>
<feature type="compositionally biased region" description="Low complexity" evidence="1">
    <location>
        <begin position="1"/>
        <end position="28"/>
    </location>
</feature>
<dbReference type="EMBL" id="BJLP01000043">
    <property type="protein sequence ID" value="GEA81992.1"/>
    <property type="molecule type" value="Genomic_DNA"/>
</dbReference>
<keyword evidence="2" id="KW-0812">Transmembrane</keyword>
<dbReference type="RefSeq" id="WP_141321459.1">
    <property type="nucleotide sequence ID" value="NZ_BJLP01000043.1"/>
</dbReference>